<evidence type="ECO:0000313" key="8">
    <source>
        <dbReference type="Proteomes" id="UP000256869"/>
    </source>
</evidence>
<feature type="binding site" evidence="5">
    <location>
        <position position="161"/>
    </location>
    <ligand>
        <name>Zn(2+)</name>
        <dbReference type="ChEBI" id="CHEBI:29105"/>
    </ligand>
</feature>
<dbReference type="RefSeq" id="WP_115990590.1">
    <property type="nucleotide sequence ID" value="NZ_QRDY01000001.1"/>
</dbReference>
<protein>
    <recommendedName>
        <fullName evidence="5">Putative metal-dependent hydrolase DFP95_10191</fullName>
        <ecNumber evidence="5">3.-.-.-</ecNumber>
    </recommendedName>
</protein>
<keyword evidence="3 5" id="KW-0378">Hydrolase</keyword>
<organism evidence="7 8">
    <name type="scientific">Cohnella lupini</name>
    <dbReference type="NCBI Taxonomy" id="1294267"/>
    <lineage>
        <taxon>Bacteria</taxon>
        <taxon>Bacillati</taxon>
        <taxon>Bacillota</taxon>
        <taxon>Bacilli</taxon>
        <taxon>Bacillales</taxon>
        <taxon>Paenibacillaceae</taxon>
        <taxon>Cohnella</taxon>
    </lineage>
</organism>
<dbReference type="Pfam" id="PF12867">
    <property type="entry name" value="DinB_2"/>
    <property type="match status" value="1"/>
</dbReference>
<dbReference type="GO" id="GO:0008270">
    <property type="term" value="F:zinc ion binding"/>
    <property type="evidence" value="ECO:0007669"/>
    <property type="project" value="UniProtKB-UniRule"/>
</dbReference>
<evidence type="ECO:0000256" key="2">
    <source>
        <dbReference type="ARBA" id="ARBA00022723"/>
    </source>
</evidence>
<evidence type="ECO:0000256" key="5">
    <source>
        <dbReference type="HAMAP-Rule" id="MF_01256"/>
    </source>
</evidence>
<dbReference type="InterPro" id="IPR024775">
    <property type="entry name" value="DinB-like"/>
</dbReference>
<keyword evidence="2 5" id="KW-0479">Metal-binding</keyword>
<comment type="subcellular location">
    <subcellularLocation>
        <location evidence="5">Cytoplasm</location>
    </subcellularLocation>
</comment>
<evidence type="ECO:0000256" key="4">
    <source>
        <dbReference type="ARBA" id="ARBA00022833"/>
    </source>
</evidence>
<comment type="cofactor">
    <cofactor evidence="5">
        <name>Zn(2+)</name>
        <dbReference type="ChEBI" id="CHEBI:29105"/>
    </cofactor>
    <text evidence="5">Binds 1 zinc ion per subunit.</text>
</comment>
<comment type="subunit">
    <text evidence="5">Homodimer.</text>
</comment>
<evidence type="ECO:0000259" key="6">
    <source>
        <dbReference type="Pfam" id="PF12867"/>
    </source>
</evidence>
<gene>
    <name evidence="7" type="ORF">DFP95_10191</name>
</gene>
<comment type="similarity">
    <text evidence="5">Belongs to the metal hydrolase YfiT family.</text>
</comment>
<dbReference type="NCBIfam" id="NF009807">
    <property type="entry name" value="PRK13291.1"/>
    <property type="match status" value="1"/>
</dbReference>
<feature type="binding site" evidence="5">
    <location>
        <position position="165"/>
    </location>
    <ligand>
        <name>Zn(2+)</name>
        <dbReference type="ChEBI" id="CHEBI:29105"/>
    </ligand>
</feature>
<evidence type="ECO:0000256" key="1">
    <source>
        <dbReference type="ARBA" id="ARBA00022490"/>
    </source>
</evidence>
<sequence length="178" mass="20375">MSDELEQLKYPIGQFQYDGETNAETRLSRIEELSETASRLRRAVEGLSDEQLDTPYRPGGWTVRQVVHHVADASMNGFTRTKLALTEEQPSIKAFEENEWVKLYDSNMMPVESSLKILEGIHERMDALLRSLPAESFSRGFLHPASGFNALDRLLAYFSWHGKHHTAHITSLRSRNGW</sequence>
<accession>A0A3D9IUX4</accession>
<reference evidence="7 8" key="1">
    <citation type="submission" date="2018-07" db="EMBL/GenBank/DDBJ databases">
        <title>Genomic Encyclopedia of Type Strains, Phase III (KMG-III): the genomes of soil and plant-associated and newly described type strains.</title>
        <authorList>
            <person name="Whitman W."/>
        </authorList>
    </citation>
    <scope>NUCLEOTIDE SEQUENCE [LARGE SCALE GENOMIC DNA]</scope>
    <source>
        <strain evidence="7 8">CECT 8236</strain>
    </source>
</reference>
<dbReference type="OrthoDB" id="9796039at2"/>
<comment type="caution">
    <text evidence="7">The sequence shown here is derived from an EMBL/GenBank/DDBJ whole genome shotgun (WGS) entry which is preliminary data.</text>
</comment>
<dbReference type="GO" id="GO:0016787">
    <property type="term" value="F:hydrolase activity"/>
    <property type="evidence" value="ECO:0007669"/>
    <property type="project" value="UniProtKB-UniRule"/>
</dbReference>
<feature type="domain" description="DinB-like" evidence="6">
    <location>
        <begin position="33"/>
        <end position="169"/>
    </location>
</feature>
<dbReference type="HAMAP" id="MF_01256">
    <property type="entry name" value="YfiT_hydrol"/>
    <property type="match status" value="1"/>
</dbReference>
<evidence type="ECO:0000256" key="3">
    <source>
        <dbReference type="ARBA" id="ARBA00022801"/>
    </source>
</evidence>
<dbReference type="Proteomes" id="UP000256869">
    <property type="component" value="Unassembled WGS sequence"/>
</dbReference>
<keyword evidence="4 5" id="KW-0862">Zinc</keyword>
<comment type="function">
    <text evidence="5">Possible metal-dependent hydrolase.</text>
</comment>
<dbReference type="AlphaFoldDB" id="A0A3D9IUX4"/>
<evidence type="ECO:0000313" key="7">
    <source>
        <dbReference type="EMBL" id="RED65603.1"/>
    </source>
</evidence>
<dbReference type="SUPFAM" id="SSF109854">
    <property type="entry name" value="DinB/YfiT-like putative metalloenzymes"/>
    <property type="match status" value="1"/>
</dbReference>
<keyword evidence="8" id="KW-1185">Reference proteome</keyword>
<dbReference type="InterPro" id="IPR034660">
    <property type="entry name" value="DinB/YfiT-like"/>
</dbReference>
<keyword evidence="1 5" id="KW-0963">Cytoplasm</keyword>
<feature type="binding site" evidence="5">
    <location>
        <position position="69"/>
    </location>
    <ligand>
        <name>Zn(2+)</name>
        <dbReference type="ChEBI" id="CHEBI:29105"/>
    </ligand>
</feature>
<dbReference type="EC" id="3.-.-.-" evidence="5"/>
<dbReference type="EMBL" id="QRDY01000001">
    <property type="protein sequence ID" value="RED65603.1"/>
    <property type="molecule type" value="Genomic_DNA"/>
</dbReference>
<dbReference type="InterPro" id="IPR023774">
    <property type="entry name" value="Put_metal_dep_hydrolase_YfiT"/>
</dbReference>
<dbReference type="GO" id="GO:0005737">
    <property type="term" value="C:cytoplasm"/>
    <property type="evidence" value="ECO:0007669"/>
    <property type="project" value="UniProtKB-SubCell"/>
</dbReference>
<proteinExistence type="inferred from homology"/>
<dbReference type="Gene3D" id="1.20.120.450">
    <property type="entry name" value="dinb family like domain"/>
    <property type="match status" value="1"/>
</dbReference>
<name>A0A3D9IUX4_9BACL</name>